<dbReference type="GO" id="GO:0019005">
    <property type="term" value="C:SCF ubiquitin ligase complex"/>
    <property type="evidence" value="ECO:0007669"/>
    <property type="project" value="TreeGrafter"/>
</dbReference>
<dbReference type="GeneID" id="107269918"/>
<feature type="domain" description="F-box" evidence="1">
    <location>
        <begin position="88"/>
        <end position="133"/>
    </location>
</feature>
<name>A0AAJ7RL54_CEPCN</name>
<protein>
    <submittedName>
        <fullName evidence="4">F-box only protein 6 isoform X1</fullName>
    </submittedName>
</protein>
<dbReference type="GO" id="GO:0031146">
    <property type="term" value="P:SCF-dependent proteasomal ubiquitin-dependent protein catabolic process"/>
    <property type="evidence" value="ECO:0007669"/>
    <property type="project" value="TreeGrafter"/>
</dbReference>
<dbReference type="RefSeq" id="XP_024942941.1">
    <property type="nucleotide sequence ID" value="XM_025087173.1"/>
</dbReference>
<dbReference type="PANTHER" id="PTHR12125:SF5">
    <property type="entry name" value="F-BOX DOMAIN-CONTAINING PROTEIN"/>
    <property type="match status" value="1"/>
</dbReference>
<dbReference type="Gene3D" id="2.60.120.260">
    <property type="entry name" value="Galactose-binding domain-like"/>
    <property type="match status" value="1"/>
</dbReference>
<dbReference type="SUPFAM" id="SSF49785">
    <property type="entry name" value="Galactose-binding domain-like"/>
    <property type="match status" value="1"/>
</dbReference>
<feature type="domain" description="FBA" evidence="2">
    <location>
        <begin position="153"/>
        <end position="340"/>
    </location>
</feature>
<sequence length="369" mass="43071">MTQPSGTSALHSKKHRMRHILRLISRTSRYGHLFPLNGKFNCQKDEKICLNIGLLRKRQKKKVIMGQHLTGKMESRVQFDENDNNGLTITNQYIPEELLSEILCYVPYKTLLNCQLVCKRWKILIQEYVWRKKAEMIIQHSLPPIKNMPWSVYYDICKKRPFERNLLKNHSGKEDINRHWKIWSNGGDHWIVECPPLNVPPLPSDPVFEGGQHCFVTSYRNCTKEQTIDLGNEGLTPYLMDKLQPPIVISEWYSCRWDCPAIYECTVELLGDSHDLIDSFQFHDIIEGDRQNQWHRISHEFKNYGPHVKQISFRHGGKDKSFWAGHYGSKMAGACVIVKIPEMQNSNDEISNTSSILDLPFLKLYESID</sequence>
<dbReference type="GO" id="GO:0036503">
    <property type="term" value="P:ERAD pathway"/>
    <property type="evidence" value="ECO:0007669"/>
    <property type="project" value="TreeGrafter"/>
</dbReference>
<dbReference type="SUPFAM" id="SSF81383">
    <property type="entry name" value="F-box domain"/>
    <property type="match status" value="1"/>
</dbReference>
<proteinExistence type="predicted"/>
<organism evidence="3 4">
    <name type="scientific">Cephus cinctus</name>
    <name type="common">Wheat stem sawfly</name>
    <dbReference type="NCBI Taxonomy" id="211228"/>
    <lineage>
        <taxon>Eukaryota</taxon>
        <taxon>Metazoa</taxon>
        <taxon>Ecdysozoa</taxon>
        <taxon>Arthropoda</taxon>
        <taxon>Hexapoda</taxon>
        <taxon>Insecta</taxon>
        <taxon>Pterygota</taxon>
        <taxon>Neoptera</taxon>
        <taxon>Endopterygota</taxon>
        <taxon>Hymenoptera</taxon>
        <taxon>Cephoidea</taxon>
        <taxon>Cephidae</taxon>
        <taxon>Cephus</taxon>
    </lineage>
</organism>
<evidence type="ECO:0000259" key="1">
    <source>
        <dbReference type="PROSITE" id="PS50181"/>
    </source>
</evidence>
<dbReference type="InterPro" id="IPR007397">
    <property type="entry name" value="F-box-assoc_dom"/>
</dbReference>
<dbReference type="GO" id="GO:0005737">
    <property type="term" value="C:cytoplasm"/>
    <property type="evidence" value="ECO:0007669"/>
    <property type="project" value="TreeGrafter"/>
</dbReference>
<dbReference type="InterPro" id="IPR039752">
    <property type="entry name" value="F-box_only"/>
</dbReference>
<dbReference type="GO" id="GO:0006516">
    <property type="term" value="P:glycoprotein catabolic process"/>
    <property type="evidence" value="ECO:0007669"/>
    <property type="project" value="TreeGrafter"/>
</dbReference>
<gene>
    <name evidence="4" type="primary">LOC107269918</name>
</gene>
<dbReference type="PANTHER" id="PTHR12125">
    <property type="entry name" value="F-BOX ONLY PROTEIN 6-LIKE PROTEIN"/>
    <property type="match status" value="1"/>
</dbReference>
<dbReference type="PROSITE" id="PS50181">
    <property type="entry name" value="FBOX"/>
    <property type="match status" value="1"/>
</dbReference>
<evidence type="ECO:0000313" key="4">
    <source>
        <dbReference type="RefSeq" id="XP_024942941.1"/>
    </source>
</evidence>
<dbReference type="SMART" id="SM00256">
    <property type="entry name" value="FBOX"/>
    <property type="match status" value="1"/>
</dbReference>
<dbReference type="SMART" id="SM01198">
    <property type="entry name" value="FBA"/>
    <property type="match status" value="1"/>
</dbReference>
<dbReference type="Pfam" id="PF12937">
    <property type="entry name" value="F-box-like"/>
    <property type="match status" value="1"/>
</dbReference>
<evidence type="ECO:0000259" key="2">
    <source>
        <dbReference type="PROSITE" id="PS51114"/>
    </source>
</evidence>
<dbReference type="FunFam" id="2.60.120.260:FF:000012">
    <property type="entry name" value="F-box only protein 2"/>
    <property type="match status" value="1"/>
</dbReference>
<dbReference type="Gene3D" id="1.20.1280.50">
    <property type="match status" value="1"/>
</dbReference>
<dbReference type="InterPro" id="IPR036047">
    <property type="entry name" value="F-box-like_dom_sf"/>
</dbReference>
<dbReference type="InterPro" id="IPR008979">
    <property type="entry name" value="Galactose-bd-like_sf"/>
</dbReference>
<dbReference type="AlphaFoldDB" id="A0AAJ7RL54"/>
<dbReference type="Proteomes" id="UP000694920">
    <property type="component" value="Unplaced"/>
</dbReference>
<accession>A0AAJ7RL54</accession>
<dbReference type="GO" id="GO:0061630">
    <property type="term" value="F:ubiquitin protein ligase activity"/>
    <property type="evidence" value="ECO:0007669"/>
    <property type="project" value="TreeGrafter"/>
</dbReference>
<dbReference type="InterPro" id="IPR001810">
    <property type="entry name" value="F-box_dom"/>
</dbReference>
<dbReference type="Pfam" id="PF04300">
    <property type="entry name" value="FBA"/>
    <property type="match status" value="1"/>
</dbReference>
<reference evidence="4" key="1">
    <citation type="submission" date="2025-08" db="UniProtKB">
        <authorList>
            <consortium name="RefSeq"/>
        </authorList>
    </citation>
    <scope>IDENTIFICATION</scope>
</reference>
<evidence type="ECO:0000313" key="3">
    <source>
        <dbReference type="Proteomes" id="UP000694920"/>
    </source>
</evidence>
<keyword evidence="3" id="KW-1185">Reference proteome</keyword>
<dbReference type="PROSITE" id="PS51114">
    <property type="entry name" value="FBA"/>
    <property type="match status" value="1"/>
</dbReference>